<evidence type="ECO:0000313" key="1">
    <source>
        <dbReference type="EMBL" id="AXQ62098.1"/>
    </source>
</evidence>
<keyword evidence="2" id="KW-1185">Reference proteome</keyword>
<dbReference type="EMBL" id="MH669013">
    <property type="protein sequence ID" value="AXQ62098.1"/>
    <property type="molecule type" value="Genomic_DNA"/>
</dbReference>
<sequence>MKFDDLHNEDTLTEVQDRRSSDRWLLLVGQREEPLYEYFVEVISRLPHYRRLRFAKGDTWFGDDGLAHSQFQFFLEKHMVSNTPAILLSRRGEVQTMVAGAIPFERLLSAVDELCADTPATRLADVIAEMSEDGSLPGDATLPIHRTEAGTSNCATCDGGGCPDCTDPA</sequence>
<reference evidence="1 2" key="1">
    <citation type="submission" date="2018-07" db="EMBL/GenBank/DDBJ databases">
        <authorList>
            <person name="Paudel S."/>
            <person name="Allison O."/>
            <person name="Bailey A.D."/>
            <person name="Brown D.S."/>
            <person name="Bonilla M.E."/>
            <person name="Bonilla Y.V."/>
            <person name="Cates D."/>
            <person name="Carrothers E.I."/>
            <person name="Chibueze J."/>
            <person name="Davis M.L."/>
            <person name="DelaEspriella B.L."/>
            <person name="Draper A."/>
            <person name="Fleury J.A."/>
            <person name="Guzman S."/>
            <person name="Hibbitts D."/>
            <person name="Johnson I.J."/>
            <person name="Liu A."/>
            <person name="McGeady S.J."/>
            <person name="Nelson T.K."/>
            <person name="Parrish M.E."/>
            <person name="Pete A.B."/>
            <person name="Reed J."/>
            <person name="Burgos S.B."/>
            <person name="Summer D.S."/>
            <person name="Washington A.O."/>
            <person name="Belay S."/>
            <person name="Gibbs K.A."/>
            <person name="Guillen V.E."/>
            <person name="Modlin S.E."/>
            <person name="Buchser W.J."/>
            <person name="Forsyth M.H."/>
            <person name="Saha M.S."/>
            <person name="Butela K.A."/>
            <person name="Garlena R.A."/>
            <person name="Russell D.A."/>
            <person name="Pope W.H."/>
            <person name="Jacobs-Sera D."/>
            <person name="Hatfull G.F."/>
        </authorList>
    </citation>
    <scope>NUCLEOTIDE SEQUENCE [LARGE SCALE GENOMIC DNA]</scope>
</reference>
<evidence type="ECO:0000313" key="2">
    <source>
        <dbReference type="Proteomes" id="UP000263200"/>
    </source>
</evidence>
<dbReference type="RefSeq" id="YP_010098133.1">
    <property type="nucleotide sequence ID" value="NC_055764.1"/>
</dbReference>
<dbReference type="KEGG" id="vg:65115802"/>
<dbReference type="Proteomes" id="UP000263200">
    <property type="component" value="Segment"/>
</dbReference>
<name>A0A385DTG0_9CAUD</name>
<accession>A0A385DTG0</accession>
<gene>
    <name evidence="1" type="primary">65</name>
    <name evidence="1" type="ORF">SEA_SKYSAND_65</name>
</gene>
<dbReference type="GeneID" id="65115802"/>
<organism evidence="1 2">
    <name type="scientific">Gordonia phage Skysand</name>
    <dbReference type="NCBI Taxonomy" id="2301559"/>
    <lineage>
        <taxon>Viruses</taxon>
        <taxon>Duplodnaviria</taxon>
        <taxon>Heunggongvirae</taxon>
        <taxon>Uroviricota</taxon>
        <taxon>Caudoviricetes</taxon>
        <taxon>Zierdtviridae</taxon>
        <taxon>Emilbogenvirinae</taxon>
        <taxon>Skysandvirus</taxon>
        <taxon>Skysandvirus skysand</taxon>
    </lineage>
</organism>
<protein>
    <submittedName>
        <fullName evidence="1">Thioredoxin</fullName>
    </submittedName>
</protein>
<proteinExistence type="predicted"/>